<dbReference type="Proteomes" id="UP001228049">
    <property type="component" value="Unassembled WGS sequence"/>
</dbReference>
<dbReference type="PANTHER" id="PTHR13874:SF9">
    <property type="entry name" value="ENDOTHELIN-2"/>
    <property type="match status" value="1"/>
</dbReference>
<dbReference type="GO" id="GO:0031708">
    <property type="term" value="F:endothelin B receptor binding"/>
    <property type="evidence" value="ECO:0007669"/>
    <property type="project" value="TreeGrafter"/>
</dbReference>
<comment type="subcellular location">
    <subcellularLocation>
        <location evidence="1">Secreted</location>
    </subcellularLocation>
</comment>
<keyword evidence="2" id="KW-0964">Secreted</keyword>
<dbReference type="EMBL" id="JASDAP010000025">
    <property type="protein sequence ID" value="KAK1880572.1"/>
    <property type="molecule type" value="Genomic_DNA"/>
</dbReference>
<reference evidence="4" key="1">
    <citation type="submission" date="2023-04" db="EMBL/GenBank/DDBJ databases">
        <title>Chromosome-level genome of Chaenocephalus aceratus.</title>
        <authorList>
            <person name="Park H."/>
        </authorList>
    </citation>
    <scope>NUCLEOTIDE SEQUENCE</scope>
    <source>
        <strain evidence="4">DE</strain>
        <tissue evidence="4">Muscle</tissue>
    </source>
</reference>
<dbReference type="GO" id="GO:0006874">
    <property type="term" value="P:intracellular calcium ion homeostasis"/>
    <property type="evidence" value="ECO:0007669"/>
    <property type="project" value="TreeGrafter"/>
</dbReference>
<feature type="chain" id="PRO_5042126453" evidence="3">
    <location>
        <begin position="18"/>
        <end position="126"/>
    </location>
</feature>
<evidence type="ECO:0000256" key="1">
    <source>
        <dbReference type="ARBA" id="ARBA00004613"/>
    </source>
</evidence>
<dbReference type="AlphaFoldDB" id="A0AAD9BB66"/>
<evidence type="ECO:0000313" key="4">
    <source>
        <dbReference type="EMBL" id="KAK1880572.1"/>
    </source>
</evidence>
<evidence type="ECO:0000313" key="5">
    <source>
        <dbReference type="Proteomes" id="UP001228049"/>
    </source>
</evidence>
<dbReference type="PROSITE" id="PS00270">
    <property type="entry name" value="ENDOTHELIN"/>
    <property type="match status" value="1"/>
</dbReference>
<dbReference type="GO" id="GO:0005615">
    <property type="term" value="C:extracellular space"/>
    <property type="evidence" value="ECO:0007669"/>
    <property type="project" value="TreeGrafter"/>
</dbReference>
<proteinExistence type="predicted"/>
<name>A0AAD9BB66_DISEL</name>
<dbReference type="InterPro" id="IPR019764">
    <property type="entry name" value="Endothelin_toxin_CS"/>
</dbReference>
<feature type="signal peptide" evidence="3">
    <location>
        <begin position="1"/>
        <end position="17"/>
    </location>
</feature>
<organism evidence="4 5">
    <name type="scientific">Dissostichus eleginoides</name>
    <name type="common">Patagonian toothfish</name>
    <name type="synonym">Dissostichus amissus</name>
    <dbReference type="NCBI Taxonomy" id="100907"/>
    <lineage>
        <taxon>Eukaryota</taxon>
        <taxon>Metazoa</taxon>
        <taxon>Chordata</taxon>
        <taxon>Craniata</taxon>
        <taxon>Vertebrata</taxon>
        <taxon>Euteleostomi</taxon>
        <taxon>Actinopterygii</taxon>
        <taxon>Neopterygii</taxon>
        <taxon>Teleostei</taxon>
        <taxon>Neoteleostei</taxon>
        <taxon>Acanthomorphata</taxon>
        <taxon>Eupercaria</taxon>
        <taxon>Perciformes</taxon>
        <taxon>Notothenioidei</taxon>
        <taxon>Nototheniidae</taxon>
        <taxon>Dissostichus</taxon>
    </lineage>
</organism>
<dbReference type="GO" id="GO:0003100">
    <property type="term" value="P:regulation of systemic arterial blood pressure by endothelin"/>
    <property type="evidence" value="ECO:0007669"/>
    <property type="project" value="TreeGrafter"/>
</dbReference>
<gene>
    <name evidence="4" type="ORF">KUDE01_026096</name>
</gene>
<dbReference type="PANTHER" id="PTHR13874">
    <property type="entry name" value="ENDOTHELIN"/>
    <property type="match status" value="1"/>
</dbReference>
<keyword evidence="5" id="KW-1185">Reference proteome</keyword>
<evidence type="ECO:0000256" key="3">
    <source>
        <dbReference type="SAM" id="SignalP"/>
    </source>
</evidence>
<dbReference type="GO" id="GO:0014826">
    <property type="term" value="P:vein smooth muscle contraction"/>
    <property type="evidence" value="ECO:0007669"/>
    <property type="project" value="TreeGrafter"/>
</dbReference>
<dbReference type="GO" id="GO:0005179">
    <property type="term" value="F:hormone activity"/>
    <property type="evidence" value="ECO:0007669"/>
    <property type="project" value="TreeGrafter"/>
</dbReference>
<evidence type="ECO:0000256" key="2">
    <source>
        <dbReference type="ARBA" id="ARBA00022525"/>
    </source>
</evidence>
<keyword evidence="3" id="KW-0732">Signal</keyword>
<accession>A0AAD9BB66</accession>
<protein>
    <submittedName>
        <fullName evidence="4">Endothelin-2</fullName>
    </submittedName>
</protein>
<dbReference type="GO" id="GO:0019229">
    <property type="term" value="P:regulation of vasoconstriction"/>
    <property type="evidence" value="ECO:0007669"/>
    <property type="project" value="InterPro"/>
</dbReference>
<sequence length="126" mass="14080">MASFMFRTLTLLIICMALQDDSRTHLPKISLLLFSSKLLPYGLGSPLSRRRRSAERCECLNSADKTCSGFCQKSSEKPWRNIVGPLVDSTSTNSNKLLASFRSRVETNTVIAKYFLSMKPRGVKTG</sequence>
<comment type="caution">
    <text evidence="4">The sequence shown here is derived from an EMBL/GenBank/DDBJ whole genome shotgun (WGS) entry which is preliminary data.</text>
</comment>
<dbReference type="InterPro" id="IPR020475">
    <property type="entry name" value="Endothelin"/>
</dbReference>